<dbReference type="Proteomes" id="UP000796880">
    <property type="component" value="Unassembled WGS sequence"/>
</dbReference>
<comment type="caution">
    <text evidence="1">The sequence shown here is derived from an EMBL/GenBank/DDBJ whole genome shotgun (WGS) entry which is preliminary data.</text>
</comment>
<proteinExistence type="predicted"/>
<dbReference type="AlphaFoldDB" id="A0A8K0MRT0"/>
<name>A0A8K0MRT0_9ROSA</name>
<reference evidence="1" key="1">
    <citation type="submission" date="2020-03" db="EMBL/GenBank/DDBJ databases">
        <title>A high-quality chromosome-level genome assembly of a woody plant with both climbing and erect habits, Rhamnella rubrinervis.</title>
        <authorList>
            <person name="Lu Z."/>
            <person name="Yang Y."/>
            <person name="Zhu X."/>
            <person name="Sun Y."/>
        </authorList>
    </citation>
    <scope>NUCLEOTIDE SEQUENCE</scope>
    <source>
        <strain evidence="1">BYM</strain>
        <tissue evidence="1">Leaf</tissue>
    </source>
</reference>
<dbReference type="EMBL" id="VOIH02000002">
    <property type="protein sequence ID" value="KAF3455180.1"/>
    <property type="molecule type" value="Genomic_DNA"/>
</dbReference>
<protein>
    <submittedName>
        <fullName evidence="1">Uncharacterized protein</fullName>
    </submittedName>
</protein>
<sequence length="81" mass="9057">MFILVSSPGFEHVLAMLRRLFSRLFARLGGVTCRESAVVGDIEESIPRHRIPGGDLIGVAFRPHLVGGIMTLVWMRLHSWS</sequence>
<gene>
    <name evidence="1" type="ORF">FNV43_RR05628</name>
</gene>
<organism evidence="1 2">
    <name type="scientific">Rhamnella rubrinervis</name>
    <dbReference type="NCBI Taxonomy" id="2594499"/>
    <lineage>
        <taxon>Eukaryota</taxon>
        <taxon>Viridiplantae</taxon>
        <taxon>Streptophyta</taxon>
        <taxon>Embryophyta</taxon>
        <taxon>Tracheophyta</taxon>
        <taxon>Spermatophyta</taxon>
        <taxon>Magnoliopsida</taxon>
        <taxon>eudicotyledons</taxon>
        <taxon>Gunneridae</taxon>
        <taxon>Pentapetalae</taxon>
        <taxon>rosids</taxon>
        <taxon>fabids</taxon>
        <taxon>Rosales</taxon>
        <taxon>Rhamnaceae</taxon>
        <taxon>rhamnoid group</taxon>
        <taxon>Rhamneae</taxon>
        <taxon>Rhamnella</taxon>
    </lineage>
</organism>
<keyword evidence="2" id="KW-1185">Reference proteome</keyword>
<accession>A0A8K0MRT0</accession>
<evidence type="ECO:0000313" key="1">
    <source>
        <dbReference type="EMBL" id="KAF3455180.1"/>
    </source>
</evidence>
<evidence type="ECO:0000313" key="2">
    <source>
        <dbReference type="Proteomes" id="UP000796880"/>
    </source>
</evidence>